<dbReference type="SUPFAM" id="SSF57362">
    <property type="entry name" value="BPTI-like"/>
    <property type="match status" value="1"/>
</dbReference>
<dbReference type="CDD" id="cd00109">
    <property type="entry name" value="Kunitz-type"/>
    <property type="match status" value="1"/>
</dbReference>
<dbReference type="STRING" id="27835.A0A0N4XJ16"/>
<sequence length="109" mass="12016">MTCLAFRFTGCGGNSNNFPTRSKCYETCMPMDYFNCPANRPEVKQADGSIIICRDKTNCPEGSQCDYGAFFGICCDKKDHGRNHCTSVKHTASFDNANLATTVPDAPQR</sequence>
<dbReference type="GO" id="GO:0004867">
    <property type="term" value="F:serine-type endopeptidase inhibitor activity"/>
    <property type="evidence" value="ECO:0007669"/>
    <property type="project" value="InterPro"/>
</dbReference>
<dbReference type="PROSITE" id="PS50279">
    <property type="entry name" value="BPTI_KUNITZ_2"/>
    <property type="match status" value="1"/>
</dbReference>
<reference evidence="2 3" key="2">
    <citation type="submission" date="2018-11" db="EMBL/GenBank/DDBJ databases">
        <authorList>
            <consortium name="Pathogen Informatics"/>
        </authorList>
    </citation>
    <scope>NUCLEOTIDE SEQUENCE [LARGE SCALE GENOMIC DNA]</scope>
</reference>
<feature type="domain" description="BPTI/Kunitz inhibitor" evidence="1">
    <location>
        <begin position="1"/>
        <end position="28"/>
    </location>
</feature>
<dbReference type="InterPro" id="IPR002223">
    <property type="entry name" value="Kunitz_BPTI"/>
</dbReference>
<evidence type="ECO:0000313" key="2">
    <source>
        <dbReference type="EMBL" id="VDL66107.1"/>
    </source>
</evidence>
<dbReference type="Proteomes" id="UP000271162">
    <property type="component" value="Unassembled WGS sequence"/>
</dbReference>
<accession>A0A0N4XJ16</accession>
<dbReference type="Gene3D" id="4.10.410.10">
    <property type="entry name" value="Pancreatic trypsin inhibitor Kunitz domain"/>
    <property type="match status" value="1"/>
</dbReference>
<keyword evidence="3" id="KW-1185">Reference proteome</keyword>
<evidence type="ECO:0000313" key="3">
    <source>
        <dbReference type="Proteomes" id="UP000271162"/>
    </source>
</evidence>
<dbReference type="OMA" id="EMCRINC"/>
<evidence type="ECO:0000259" key="1">
    <source>
        <dbReference type="PROSITE" id="PS50279"/>
    </source>
</evidence>
<dbReference type="PROSITE" id="PS00280">
    <property type="entry name" value="BPTI_KUNITZ_1"/>
    <property type="match status" value="1"/>
</dbReference>
<dbReference type="PANTHER" id="PTHR47248">
    <property type="entry name" value="PROTEIN CBG06772"/>
    <property type="match status" value="1"/>
</dbReference>
<protein>
    <submittedName>
        <fullName evidence="4">BPTI/Kunitz inhibitor domain-containing protein</fullName>
    </submittedName>
</protein>
<dbReference type="InterPro" id="IPR052861">
    <property type="entry name" value="BPTI/Kunitz_domain"/>
</dbReference>
<evidence type="ECO:0000313" key="4">
    <source>
        <dbReference type="WBParaSite" id="NBR_0000251801-mRNA-1"/>
    </source>
</evidence>
<dbReference type="Pfam" id="PF00014">
    <property type="entry name" value="Kunitz_BPTI"/>
    <property type="match status" value="1"/>
</dbReference>
<proteinExistence type="predicted"/>
<dbReference type="AlphaFoldDB" id="A0A0N4XJ16"/>
<dbReference type="WBParaSite" id="NBR_0000251801-mRNA-1">
    <property type="protein sequence ID" value="NBR_0000251801-mRNA-1"/>
    <property type="gene ID" value="NBR_0000251801"/>
</dbReference>
<dbReference type="PANTHER" id="PTHR47248:SF7">
    <property type="entry name" value="BPTI_KUNITZ INHIBITOR DOMAIN-CONTAINING PROTEIN"/>
    <property type="match status" value="1"/>
</dbReference>
<organism evidence="4">
    <name type="scientific">Nippostrongylus brasiliensis</name>
    <name type="common">Rat hookworm</name>
    <dbReference type="NCBI Taxonomy" id="27835"/>
    <lineage>
        <taxon>Eukaryota</taxon>
        <taxon>Metazoa</taxon>
        <taxon>Ecdysozoa</taxon>
        <taxon>Nematoda</taxon>
        <taxon>Chromadorea</taxon>
        <taxon>Rhabditida</taxon>
        <taxon>Rhabditina</taxon>
        <taxon>Rhabditomorpha</taxon>
        <taxon>Strongyloidea</taxon>
        <taxon>Heligmosomidae</taxon>
        <taxon>Nippostrongylus</taxon>
    </lineage>
</organism>
<dbReference type="EMBL" id="UYSL01002929">
    <property type="protein sequence ID" value="VDL66107.1"/>
    <property type="molecule type" value="Genomic_DNA"/>
</dbReference>
<dbReference type="InterPro" id="IPR036880">
    <property type="entry name" value="Kunitz_BPTI_sf"/>
</dbReference>
<dbReference type="InterPro" id="IPR020901">
    <property type="entry name" value="Prtase_inh_Kunz-CS"/>
</dbReference>
<gene>
    <name evidence="2" type="ORF">NBR_LOCUS2518</name>
</gene>
<reference evidence="4" key="1">
    <citation type="submission" date="2017-02" db="UniProtKB">
        <authorList>
            <consortium name="WormBaseParasite"/>
        </authorList>
    </citation>
    <scope>IDENTIFICATION</scope>
</reference>
<name>A0A0N4XJ16_NIPBR</name>